<keyword evidence="1" id="KW-0732">Signal</keyword>
<reference evidence="2" key="1">
    <citation type="submission" date="2022-11" db="EMBL/GenBank/DDBJ databases">
        <title>Minimal conservation of predation-associated metabolite biosynthetic gene clusters underscores biosynthetic potential of Myxococcota including descriptions for ten novel species: Archangium lansinium sp. nov., Myxococcus landrumus sp. nov., Nannocystis bai.</title>
        <authorList>
            <person name="Ahearne A."/>
            <person name="Stevens C."/>
            <person name="Dowd S."/>
        </authorList>
    </citation>
    <scope>NUCLEOTIDE SEQUENCE</scope>
    <source>
        <strain evidence="2">Fl3</strain>
    </source>
</reference>
<evidence type="ECO:0000313" key="3">
    <source>
        <dbReference type="Proteomes" id="UP001164459"/>
    </source>
</evidence>
<name>A0ABY7HEH5_9BACT</name>
<evidence type="ECO:0000313" key="2">
    <source>
        <dbReference type="EMBL" id="WAS97429.1"/>
    </source>
</evidence>
<accession>A0ABY7HEH5</accession>
<dbReference type="RefSeq" id="WP_269039799.1">
    <property type="nucleotide sequence ID" value="NZ_CP114040.1"/>
</dbReference>
<feature type="chain" id="PRO_5045504875" evidence="1">
    <location>
        <begin position="21"/>
        <end position="456"/>
    </location>
</feature>
<dbReference type="EMBL" id="CP114040">
    <property type="protein sequence ID" value="WAS97429.1"/>
    <property type="molecule type" value="Genomic_DNA"/>
</dbReference>
<dbReference type="Proteomes" id="UP001164459">
    <property type="component" value="Chromosome"/>
</dbReference>
<evidence type="ECO:0000256" key="1">
    <source>
        <dbReference type="SAM" id="SignalP"/>
    </source>
</evidence>
<feature type="signal peptide" evidence="1">
    <location>
        <begin position="1"/>
        <end position="20"/>
    </location>
</feature>
<sequence>MRRELLFALFALAACSRATSVEPPPPSDSPPPPDYAVAVRPAHGPLETAMLASRPFVFDPALDCVAAGLLDASPRLDPRAHRHRLPIACGSPLLVVDARIVEPDGVDAALAELTKLLPGDDPIALGTASLPAGALLLVAARRTVELALPRAGATQLSGRLLVQADALRLYQATPAGVEVRDVPLQDGRFALALDPSATAADLELALVVGRSTGPAARVRLGDGAGLVDVAAPSLALAVAEARRRLGRPPLAQTGDPGDCAAIPPAVDGVDVTDRARCSALWSIAVEDAATELGYRPLELHALLEPDAAIVQVAAAPVGPREAGVALRVLRRFQALTPAAGRELVLALMRERWPALRERPAPAGELAAILDALRTRPDDAAMATLKPGVDRIAARWTTTRKFYSGLASSRDLAALLQLVRPAVAPLAVDLAFTQARGTDGAMRHFIAFVLELPPDAP</sequence>
<dbReference type="PROSITE" id="PS51257">
    <property type="entry name" value="PROKAR_LIPOPROTEIN"/>
    <property type="match status" value="1"/>
</dbReference>
<keyword evidence="3" id="KW-1185">Reference proteome</keyword>
<gene>
    <name evidence="2" type="ORF">O0S08_14880</name>
</gene>
<protein>
    <submittedName>
        <fullName evidence="2">Uncharacterized protein</fullName>
    </submittedName>
</protein>
<proteinExistence type="predicted"/>
<organism evidence="2 3">
    <name type="scientific">Nannocystis punicea</name>
    <dbReference type="NCBI Taxonomy" id="2995304"/>
    <lineage>
        <taxon>Bacteria</taxon>
        <taxon>Pseudomonadati</taxon>
        <taxon>Myxococcota</taxon>
        <taxon>Polyangia</taxon>
        <taxon>Nannocystales</taxon>
        <taxon>Nannocystaceae</taxon>
        <taxon>Nannocystis</taxon>
    </lineage>
</organism>